<evidence type="ECO:0000313" key="1">
    <source>
        <dbReference type="EMBL" id="KAE8354489.1"/>
    </source>
</evidence>
<name>A0A5N6ZCL4_9EURO</name>
<dbReference type="InterPro" id="IPR011009">
    <property type="entry name" value="Kinase-like_dom_sf"/>
</dbReference>
<dbReference type="Proteomes" id="UP000327118">
    <property type="component" value="Unassembled WGS sequence"/>
</dbReference>
<dbReference type="AlphaFoldDB" id="A0A5N6ZCL4"/>
<proteinExistence type="predicted"/>
<dbReference type="EMBL" id="ML739071">
    <property type="protein sequence ID" value="KAE8354489.1"/>
    <property type="molecule type" value="Genomic_DNA"/>
</dbReference>
<dbReference type="OrthoDB" id="2906425at2759"/>
<dbReference type="InterPro" id="IPR051678">
    <property type="entry name" value="AGP_Transferase"/>
</dbReference>
<dbReference type="SUPFAM" id="SSF56112">
    <property type="entry name" value="Protein kinase-like (PK-like)"/>
    <property type="match status" value="1"/>
</dbReference>
<gene>
    <name evidence="1" type="ORF">BDV28DRAFT_130790</name>
</gene>
<protein>
    <recommendedName>
        <fullName evidence="3">Aminoglycoside phosphotransferase domain-containing protein</fullName>
    </recommendedName>
</protein>
<keyword evidence="2" id="KW-1185">Reference proteome</keyword>
<dbReference type="PANTHER" id="PTHR21310">
    <property type="entry name" value="AMINOGLYCOSIDE PHOSPHOTRANSFERASE-RELATED-RELATED"/>
    <property type="match status" value="1"/>
</dbReference>
<organism evidence="1 2">
    <name type="scientific">Aspergillus coremiiformis</name>
    <dbReference type="NCBI Taxonomy" id="138285"/>
    <lineage>
        <taxon>Eukaryota</taxon>
        <taxon>Fungi</taxon>
        <taxon>Dikarya</taxon>
        <taxon>Ascomycota</taxon>
        <taxon>Pezizomycotina</taxon>
        <taxon>Eurotiomycetes</taxon>
        <taxon>Eurotiomycetidae</taxon>
        <taxon>Eurotiales</taxon>
        <taxon>Aspergillaceae</taxon>
        <taxon>Aspergillus</taxon>
        <taxon>Aspergillus subgen. Circumdati</taxon>
    </lineage>
</organism>
<evidence type="ECO:0000313" key="2">
    <source>
        <dbReference type="Proteomes" id="UP000327118"/>
    </source>
</evidence>
<reference evidence="2" key="1">
    <citation type="submission" date="2019-04" db="EMBL/GenBank/DDBJ databases">
        <title>Friends and foes A comparative genomics studyof 23 Aspergillus species from section Flavi.</title>
        <authorList>
            <consortium name="DOE Joint Genome Institute"/>
            <person name="Kjaerbolling I."/>
            <person name="Vesth T."/>
            <person name="Frisvad J.C."/>
            <person name="Nybo J.L."/>
            <person name="Theobald S."/>
            <person name="Kildgaard S."/>
            <person name="Isbrandt T."/>
            <person name="Kuo A."/>
            <person name="Sato A."/>
            <person name="Lyhne E.K."/>
            <person name="Kogle M.E."/>
            <person name="Wiebenga A."/>
            <person name="Kun R.S."/>
            <person name="Lubbers R.J."/>
            <person name="Makela M.R."/>
            <person name="Barry K."/>
            <person name="Chovatia M."/>
            <person name="Clum A."/>
            <person name="Daum C."/>
            <person name="Haridas S."/>
            <person name="He G."/>
            <person name="LaButti K."/>
            <person name="Lipzen A."/>
            <person name="Mondo S."/>
            <person name="Riley R."/>
            <person name="Salamov A."/>
            <person name="Simmons B.A."/>
            <person name="Magnuson J.K."/>
            <person name="Henrissat B."/>
            <person name="Mortensen U.H."/>
            <person name="Larsen T.O."/>
            <person name="Devries R.P."/>
            <person name="Grigoriev I.V."/>
            <person name="Machida M."/>
            <person name="Baker S.E."/>
            <person name="Andersen M.R."/>
        </authorList>
    </citation>
    <scope>NUCLEOTIDE SEQUENCE [LARGE SCALE GENOMIC DNA]</scope>
    <source>
        <strain evidence="2">CBS 553.77</strain>
    </source>
</reference>
<accession>A0A5N6ZCL4</accession>
<dbReference type="PANTHER" id="PTHR21310:SF55">
    <property type="entry name" value="AMINOGLYCOSIDE PHOSPHOTRANSFERASE DOMAIN-CONTAINING PROTEIN"/>
    <property type="match status" value="1"/>
</dbReference>
<sequence>MRFISQHTSIPVPRVISAFIHCGQTYILMERIKGDMIGVGWVQRNEESKAKLLSKLKSIIQEMREIPAPEGTAIASMVSIILGIHYCLPSQSTKFFLDQ</sequence>
<evidence type="ECO:0008006" key="3">
    <source>
        <dbReference type="Google" id="ProtNLM"/>
    </source>
</evidence>